<evidence type="ECO:0000256" key="1">
    <source>
        <dbReference type="ARBA" id="ARBA00004123"/>
    </source>
</evidence>
<dbReference type="GO" id="GO:0016251">
    <property type="term" value="F:RNA polymerase II general transcription initiation factor activity"/>
    <property type="evidence" value="ECO:0007669"/>
    <property type="project" value="TreeGrafter"/>
</dbReference>
<gene>
    <name evidence="9" type="ORF">OT_ostta05g03840</name>
</gene>
<keyword evidence="3 7" id="KW-0805">Transcription regulation</keyword>
<dbReference type="RefSeq" id="XP_022839071.1">
    <property type="nucleotide sequence ID" value="XM_022984328.1"/>
</dbReference>
<dbReference type="KEGG" id="ota:OT_ostta05g03840"/>
<dbReference type="InterPro" id="IPR008851">
    <property type="entry name" value="TFIIF-alpha"/>
</dbReference>
<keyword evidence="6 7" id="KW-0539">Nucleus</keyword>
<dbReference type="SUPFAM" id="SSF50916">
    <property type="entry name" value="Rap30/74 interaction domains"/>
    <property type="match status" value="1"/>
</dbReference>
<evidence type="ECO:0000313" key="10">
    <source>
        <dbReference type="Proteomes" id="UP000009170"/>
    </source>
</evidence>
<feature type="compositionally biased region" description="Acidic residues" evidence="8">
    <location>
        <begin position="352"/>
        <end position="362"/>
    </location>
</feature>
<comment type="similarity">
    <text evidence="2 7">Belongs to the TFIIF alpha subunit family.</text>
</comment>
<evidence type="ECO:0000256" key="2">
    <source>
        <dbReference type="ARBA" id="ARBA00005249"/>
    </source>
</evidence>
<dbReference type="PANTHER" id="PTHR13011">
    <property type="entry name" value="TFIIF-ALPHA"/>
    <property type="match status" value="1"/>
</dbReference>
<proteinExistence type="inferred from homology"/>
<dbReference type="EMBL" id="CAID01000005">
    <property type="protein sequence ID" value="CEF98087.1"/>
    <property type="molecule type" value="Genomic_DNA"/>
</dbReference>
<keyword evidence="4 7" id="KW-0238">DNA-binding</keyword>
<feature type="compositionally biased region" description="Basic and acidic residues" evidence="8">
    <location>
        <begin position="309"/>
        <end position="318"/>
    </location>
</feature>
<evidence type="ECO:0000256" key="6">
    <source>
        <dbReference type="ARBA" id="ARBA00023242"/>
    </source>
</evidence>
<evidence type="ECO:0000256" key="7">
    <source>
        <dbReference type="RuleBase" id="RU366044"/>
    </source>
</evidence>
<accession>A0A090M5Z1</accession>
<evidence type="ECO:0000256" key="8">
    <source>
        <dbReference type="SAM" id="MobiDB-lite"/>
    </source>
</evidence>
<dbReference type="GeneID" id="9834463"/>
<dbReference type="Proteomes" id="UP000009170">
    <property type="component" value="Unassembled WGS sequence"/>
</dbReference>
<reference evidence="9 10" key="2">
    <citation type="journal article" date="2014" name="BMC Genomics">
        <title>An improved genome of the model marine alga Ostreococcus tauri unfolds by assessing Illumina de novo assemblies.</title>
        <authorList>
            <person name="Blanc-Mathieu R."/>
            <person name="Verhelst B."/>
            <person name="Derelle E."/>
            <person name="Rombauts S."/>
            <person name="Bouget F.Y."/>
            <person name="Carre I."/>
            <person name="Chateau A."/>
            <person name="Eyre-Walker A."/>
            <person name="Grimsley N."/>
            <person name="Moreau H."/>
            <person name="Piegu B."/>
            <person name="Rivals E."/>
            <person name="Schackwitz W."/>
            <person name="Van de Peer Y."/>
            <person name="Piganeau G."/>
        </authorList>
    </citation>
    <scope>NUCLEOTIDE SEQUENCE [LARGE SCALE GENOMIC DNA]</scope>
    <source>
        <strain evidence="10">OTTH 0595 / CCAP 157/2 / RCC745</strain>
    </source>
</reference>
<organism evidence="9 10">
    <name type="scientific">Ostreococcus tauri</name>
    <name type="common">Marine green alga</name>
    <dbReference type="NCBI Taxonomy" id="70448"/>
    <lineage>
        <taxon>Eukaryota</taxon>
        <taxon>Viridiplantae</taxon>
        <taxon>Chlorophyta</taxon>
        <taxon>Mamiellophyceae</taxon>
        <taxon>Mamiellales</taxon>
        <taxon>Bathycoccaceae</taxon>
        <taxon>Ostreococcus</taxon>
    </lineage>
</organism>
<feature type="compositionally biased region" description="Basic and acidic residues" evidence="8">
    <location>
        <begin position="200"/>
        <end position="217"/>
    </location>
</feature>
<evidence type="ECO:0000256" key="3">
    <source>
        <dbReference type="ARBA" id="ARBA00023015"/>
    </source>
</evidence>
<dbReference type="GO" id="GO:0006367">
    <property type="term" value="P:transcription initiation at RNA polymerase II promoter"/>
    <property type="evidence" value="ECO:0007669"/>
    <property type="project" value="InterPro"/>
</dbReference>
<comment type="function">
    <text evidence="7">TFIIF is a general transcription initiation factor that binds to RNA polymerase II and helps to recruit it to the initiation complex in collaboration with TFIIB. It promotes transcription elongation.</text>
</comment>
<dbReference type="GO" id="GO:0005674">
    <property type="term" value="C:transcription factor TFIIF complex"/>
    <property type="evidence" value="ECO:0007669"/>
    <property type="project" value="TreeGrafter"/>
</dbReference>
<dbReference type="STRING" id="70448.A0A090M5Z1"/>
<reference evidence="10" key="1">
    <citation type="journal article" date="2006" name="Proc. Natl. Acad. Sci. U.S.A.">
        <title>Genome analysis of the smallest free-living eukaryote Ostreococcus tauri unveils many unique features.</title>
        <authorList>
            <person name="Derelle E."/>
            <person name="Ferraz C."/>
            <person name="Rombauts S."/>
            <person name="Rouze P."/>
            <person name="Worden A.Z."/>
            <person name="Robbens S."/>
            <person name="Partensky F."/>
            <person name="Degroeve S."/>
            <person name="Echeynie S."/>
            <person name="Cooke R."/>
            <person name="Saeys Y."/>
            <person name="Wuyts J."/>
            <person name="Jabbari K."/>
            <person name="Bowler C."/>
            <person name="Panaud O."/>
            <person name="Piegu B."/>
            <person name="Ball S.G."/>
            <person name="Ral J.-P."/>
            <person name="Bouget F.-Y."/>
            <person name="Piganeau G."/>
            <person name="De Baets B."/>
            <person name="Picard A."/>
            <person name="Delseny M."/>
            <person name="Demaille J."/>
            <person name="Van de Peer Y."/>
            <person name="Moreau H."/>
        </authorList>
    </citation>
    <scope>NUCLEOTIDE SEQUENCE [LARGE SCALE GENOMIC DNA]</scope>
    <source>
        <strain evidence="10">OTTH 0595 / CCAP 157/2 / RCC745</strain>
    </source>
</reference>
<evidence type="ECO:0000313" key="9">
    <source>
        <dbReference type="EMBL" id="CEF98087.1"/>
    </source>
</evidence>
<dbReference type="AlphaFoldDB" id="A0A090M5Z1"/>
<keyword evidence="5 7" id="KW-0804">Transcription</keyword>
<dbReference type="GO" id="GO:0001096">
    <property type="term" value="F:TFIIF-class transcription factor complex binding"/>
    <property type="evidence" value="ECO:0007669"/>
    <property type="project" value="TreeGrafter"/>
</dbReference>
<dbReference type="OrthoDB" id="498976at2759"/>
<comment type="subcellular location">
    <subcellularLocation>
        <location evidence="1 7">Nucleus</location>
    </subcellularLocation>
</comment>
<feature type="region of interest" description="Disordered" evidence="8">
    <location>
        <begin position="200"/>
        <end position="367"/>
    </location>
</feature>
<name>A0A090M5Z1_OSTTA</name>
<dbReference type="InterPro" id="IPR011039">
    <property type="entry name" value="TFIIF_interaction"/>
</dbReference>
<dbReference type="PANTHER" id="PTHR13011:SF0">
    <property type="entry name" value="GENERAL TRANSCRIPTION FACTOR IIF SUBUNIT 1"/>
    <property type="match status" value="1"/>
</dbReference>
<evidence type="ECO:0000256" key="4">
    <source>
        <dbReference type="ARBA" id="ARBA00023125"/>
    </source>
</evidence>
<sequence length="504" mass="55128">MPKCRVKFPSDLAKGTEVDAETIEDALQAFITKKPELKEILSSEKFRDFILVLSENQPENRDVIVPLDGKMSIAKDATYQAHLSRSYDLRSMTHPTRGYVVGRFRGERVPTFVAGEDAPVEWQMRRMKSEVNGTSMTLTGGKKSHRGTFVGTRDAQGASYFVLMSRGKEFVAMPCEEWYTFSHRAPRRVLTLEEAEAKMEAGKRAVGEAWGRMDKSAEPGYSDDESDGDRGDRRDDSSDEEDAFKATKRGKKKGPPGGGLDSDDEDEGKKSGKAGGKSKEDETGEDWEHDEEWDDDEDEVAIPDDEEAPKEVNKKIGGDSDAEDEGLDKEGLAVKKLLGKQEKMDGTQFSDSDSDSELEEDFNPDKDDIGVNVVGSFVKQSKKLEAEETKAATSPPAMMKSASVSSIGVKRSASDAAVDTAPPGKAAKVAVAQPAAPKHTPIEATIIDIVRKNPDSTTVKLITKTCRKKGLLNSTAGAEELKAAIKNLLVMKKLRNGDQVLVLK</sequence>
<dbReference type="GO" id="GO:0032968">
    <property type="term" value="P:positive regulation of transcription elongation by RNA polymerase II"/>
    <property type="evidence" value="ECO:0007669"/>
    <property type="project" value="InterPro"/>
</dbReference>
<comment type="caution">
    <text evidence="9">The sequence shown here is derived from an EMBL/GenBank/DDBJ whole genome shotgun (WGS) entry which is preliminary data.</text>
</comment>
<dbReference type="Pfam" id="PF05793">
    <property type="entry name" value="TFIIF_alpha"/>
    <property type="match status" value="1"/>
</dbReference>
<evidence type="ECO:0000256" key="5">
    <source>
        <dbReference type="ARBA" id="ARBA00023163"/>
    </source>
</evidence>
<feature type="compositionally biased region" description="Basic and acidic residues" evidence="8">
    <location>
        <begin position="328"/>
        <end position="345"/>
    </location>
</feature>
<dbReference type="InParanoid" id="A0A090M5Z1"/>
<dbReference type="GO" id="GO:0003677">
    <property type="term" value="F:DNA binding"/>
    <property type="evidence" value="ECO:0007669"/>
    <property type="project" value="UniProtKB-KW"/>
</dbReference>
<protein>
    <recommendedName>
        <fullName evidence="7">Transcription initiation factor IIF subunit alpha</fullName>
    </recommendedName>
</protein>
<keyword evidence="10" id="KW-1185">Reference proteome</keyword>
<feature type="compositionally biased region" description="Acidic residues" evidence="8">
    <location>
        <begin position="282"/>
        <end position="308"/>
    </location>
</feature>